<dbReference type="EMBL" id="JBGEHV010000068">
    <property type="protein sequence ID" value="MEY8042882.1"/>
    <property type="molecule type" value="Genomic_DNA"/>
</dbReference>
<dbReference type="Pfam" id="PF00583">
    <property type="entry name" value="Acetyltransf_1"/>
    <property type="match status" value="1"/>
</dbReference>
<dbReference type="InterPro" id="IPR016181">
    <property type="entry name" value="Acyl_CoA_acyltransferase"/>
</dbReference>
<dbReference type="InterPro" id="IPR052742">
    <property type="entry name" value="Mito_N-acetyltransferase"/>
</dbReference>
<proteinExistence type="predicted"/>
<dbReference type="Proteomes" id="UP001564626">
    <property type="component" value="Unassembled WGS sequence"/>
</dbReference>
<dbReference type="InterPro" id="IPR000182">
    <property type="entry name" value="GNAT_dom"/>
</dbReference>
<evidence type="ECO:0000313" key="3">
    <source>
        <dbReference type="Proteomes" id="UP001564626"/>
    </source>
</evidence>
<reference evidence="2 3" key="1">
    <citation type="submission" date="2024-08" db="EMBL/GenBank/DDBJ databases">
        <title>Genome mining of Saccharopolyspora cebuensis PGLac3 from Nigerian medicinal plant.</title>
        <authorList>
            <person name="Ezeobiora C.E."/>
            <person name="Igbokwe N.H."/>
            <person name="Amin D.H."/>
            <person name="Mendie U.E."/>
        </authorList>
    </citation>
    <scope>NUCLEOTIDE SEQUENCE [LARGE SCALE GENOMIC DNA]</scope>
    <source>
        <strain evidence="2 3">PGLac3</strain>
    </source>
</reference>
<evidence type="ECO:0000259" key="1">
    <source>
        <dbReference type="PROSITE" id="PS51186"/>
    </source>
</evidence>
<keyword evidence="3" id="KW-1185">Reference proteome</keyword>
<dbReference type="CDD" id="cd04301">
    <property type="entry name" value="NAT_SF"/>
    <property type="match status" value="1"/>
</dbReference>
<accession>A0ABV4CRR3</accession>
<dbReference type="Gene3D" id="3.40.630.30">
    <property type="match status" value="1"/>
</dbReference>
<dbReference type="PANTHER" id="PTHR43138:SF1">
    <property type="entry name" value="N-ACETYLTRANSFERASE ACA1"/>
    <property type="match status" value="1"/>
</dbReference>
<evidence type="ECO:0000313" key="2">
    <source>
        <dbReference type="EMBL" id="MEY8042882.1"/>
    </source>
</evidence>
<feature type="domain" description="N-acetyltransferase" evidence="1">
    <location>
        <begin position="1"/>
        <end position="160"/>
    </location>
</feature>
<protein>
    <submittedName>
        <fullName evidence="2">N-acetyltransferase family protein</fullName>
    </submittedName>
</protein>
<sequence>MLIREFEEQDWPGVWRIVREVVRAADTFAYDPAMDEAAARGWIEVPPAVTVVAVEDGRVLGTAKMGPNREGPGAHVSTASFMVAAEARGRGIGDALVRHALAWARARGFAGMQFNAVVESNTGAVRLYERYGFEVIGTVPEAFEHPELGRVGLHVMYCRF</sequence>
<name>A0ABV4CRR3_9PSEU</name>
<dbReference type="PANTHER" id="PTHR43138">
    <property type="entry name" value="ACETYLTRANSFERASE, GNAT FAMILY"/>
    <property type="match status" value="1"/>
</dbReference>
<organism evidence="2 3">
    <name type="scientific">Saccharopolyspora cebuensis</name>
    <dbReference type="NCBI Taxonomy" id="418759"/>
    <lineage>
        <taxon>Bacteria</taxon>
        <taxon>Bacillati</taxon>
        <taxon>Actinomycetota</taxon>
        <taxon>Actinomycetes</taxon>
        <taxon>Pseudonocardiales</taxon>
        <taxon>Pseudonocardiaceae</taxon>
        <taxon>Saccharopolyspora</taxon>
    </lineage>
</organism>
<dbReference type="PROSITE" id="PS51186">
    <property type="entry name" value="GNAT"/>
    <property type="match status" value="1"/>
</dbReference>
<gene>
    <name evidence="2" type="ORF">AB8O55_26040</name>
</gene>
<comment type="caution">
    <text evidence="2">The sequence shown here is derived from an EMBL/GenBank/DDBJ whole genome shotgun (WGS) entry which is preliminary data.</text>
</comment>
<dbReference type="SUPFAM" id="SSF55729">
    <property type="entry name" value="Acyl-CoA N-acyltransferases (Nat)"/>
    <property type="match status" value="1"/>
</dbReference>